<proteinExistence type="inferred from homology"/>
<dbReference type="SUPFAM" id="SSF57845">
    <property type="entry name" value="B-box zinc-binding domain"/>
    <property type="match status" value="1"/>
</dbReference>
<dbReference type="InterPro" id="IPR022764">
    <property type="entry name" value="Peptidase_S54_rhomboid_dom"/>
</dbReference>
<keyword evidence="3 7" id="KW-0812">Transmembrane</keyword>
<evidence type="ECO:0000256" key="1">
    <source>
        <dbReference type="ARBA" id="ARBA00004141"/>
    </source>
</evidence>
<feature type="transmembrane region" description="Helical" evidence="7">
    <location>
        <begin position="215"/>
        <end position="234"/>
    </location>
</feature>
<dbReference type="Gene3D" id="1.20.1540.10">
    <property type="entry name" value="Rhomboid-like"/>
    <property type="match status" value="1"/>
</dbReference>
<feature type="transmembrane region" description="Helical" evidence="7">
    <location>
        <begin position="77"/>
        <end position="98"/>
    </location>
</feature>
<feature type="domain" description="Peptidase S54 rhomboid" evidence="8">
    <location>
        <begin position="150"/>
        <end position="281"/>
    </location>
</feature>
<evidence type="ECO:0000259" key="8">
    <source>
        <dbReference type="Pfam" id="PF01694"/>
    </source>
</evidence>
<organism evidence="9 10">
    <name type="scientific">Nocardioides hwasunensis</name>
    <dbReference type="NCBI Taxonomy" id="397258"/>
    <lineage>
        <taxon>Bacteria</taxon>
        <taxon>Bacillati</taxon>
        <taxon>Actinomycetota</taxon>
        <taxon>Actinomycetes</taxon>
        <taxon>Propionibacteriales</taxon>
        <taxon>Nocardioidaceae</taxon>
        <taxon>Nocardioides</taxon>
    </lineage>
</organism>
<feature type="transmembrane region" description="Helical" evidence="7">
    <location>
        <begin position="160"/>
        <end position="179"/>
    </location>
</feature>
<dbReference type="SUPFAM" id="SSF144091">
    <property type="entry name" value="Rhomboid-like"/>
    <property type="match status" value="1"/>
</dbReference>
<accession>A0ABR8MK71</accession>
<evidence type="ECO:0000256" key="6">
    <source>
        <dbReference type="ARBA" id="ARBA00023136"/>
    </source>
</evidence>
<dbReference type="InterPro" id="IPR050925">
    <property type="entry name" value="Rhomboid_protease_S54"/>
</dbReference>
<evidence type="ECO:0000256" key="4">
    <source>
        <dbReference type="ARBA" id="ARBA00022801"/>
    </source>
</evidence>
<comment type="caution">
    <text evidence="9">The sequence shown here is derived from an EMBL/GenBank/DDBJ whole genome shotgun (WGS) entry which is preliminary data.</text>
</comment>
<keyword evidence="5 7" id="KW-1133">Transmembrane helix</keyword>
<dbReference type="PANTHER" id="PTHR43731">
    <property type="entry name" value="RHOMBOID PROTEASE"/>
    <property type="match status" value="1"/>
</dbReference>
<evidence type="ECO:0000313" key="10">
    <source>
        <dbReference type="Proteomes" id="UP000649289"/>
    </source>
</evidence>
<dbReference type="Proteomes" id="UP000649289">
    <property type="component" value="Unassembled WGS sequence"/>
</dbReference>
<evidence type="ECO:0000256" key="3">
    <source>
        <dbReference type="ARBA" id="ARBA00022692"/>
    </source>
</evidence>
<comment type="similarity">
    <text evidence="2">Belongs to the peptidase S54 family.</text>
</comment>
<dbReference type="GO" id="GO:0008233">
    <property type="term" value="F:peptidase activity"/>
    <property type="evidence" value="ECO:0007669"/>
    <property type="project" value="UniProtKB-KW"/>
</dbReference>
<keyword evidence="6 7" id="KW-0472">Membrane</keyword>
<evidence type="ECO:0000256" key="2">
    <source>
        <dbReference type="ARBA" id="ARBA00009045"/>
    </source>
</evidence>
<keyword evidence="10" id="KW-1185">Reference proteome</keyword>
<dbReference type="EMBL" id="JACXYY010000007">
    <property type="protein sequence ID" value="MBD3916323.1"/>
    <property type="molecule type" value="Genomic_DNA"/>
</dbReference>
<protein>
    <submittedName>
        <fullName evidence="9">Rhomboid family intramembrane serine protease</fullName>
    </submittedName>
</protein>
<evidence type="ECO:0000256" key="5">
    <source>
        <dbReference type="ARBA" id="ARBA00022989"/>
    </source>
</evidence>
<feature type="transmembrane region" description="Helical" evidence="7">
    <location>
        <begin position="191"/>
        <end position="209"/>
    </location>
</feature>
<keyword evidence="9" id="KW-0645">Protease</keyword>
<reference evidence="9 10" key="1">
    <citation type="submission" date="2020-09" db="EMBL/GenBank/DDBJ databases">
        <title>novel species in genus Nocardioides.</title>
        <authorList>
            <person name="Zhang G."/>
        </authorList>
    </citation>
    <scope>NUCLEOTIDE SEQUENCE [LARGE SCALE GENOMIC DNA]</scope>
    <source>
        <strain evidence="9 10">19197</strain>
    </source>
</reference>
<keyword evidence="4" id="KW-0378">Hydrolase</keyword>
<dbReference type="Pfam" id="PF01694">
    <property type="entry name" value="Rhomboid"/>
    <property type="match status" value="1"/>
</dbReference>
<sequence length="315" mass="33373">MTQPTDGEAATGVPTCYRHPGRETWIRCQRCDKPICPDCMRDAAVGFQCPDCVKEAARTSRQNRALYGGRRSADPRLTSLVLIGINVAVWLAVIATGWKNSDLIARLALVPKGTCESLSSGGYYPTAAGERLCMLGTGGDGHWVPGVADGAVWQLITSQFLHVEIWHIAGNMLALWVLGPQLEAILGRTRFLVLYLLSGLAGSVAVLWLSGSGGLTLGASGAIYGLFGAYAVIAHKVRADLRSIATLLVVNLFITFAIPNISWQGHLGGIVGGAIIAAVIAYAPRTRRTQVQALGLAGFFIVLVALIALRIAALA</sequence>
<dbReference type="PANTHER" id="PTHR43731:SF14">
    <property type="entry name" value="PRESENILIN-ASSOCIATED RHOMBOID-LIKE PROTEIN, MITOCHONDRIAL"/>
    <property type="match status" value="1"/>
</dbReference>
<feature type="transmembrane region" description="Helical" evidence="7">
    <location>
        <begin position="294"/>
        <end position="313"/>
    </location>
</feature>
<evidence type="ECO:0000256" key="7">
    <source>
        <dbReference type="SAM" id="Phobius"/>
    </source>
</evidence>
<feature type="transmembrane region" description="Helical" evidence="7">
    <location>
        <begin position="241"/>
        <end position="259"/>
    </location>
</feature>
<comment type="subcellular location">
    <subcellularLocation>
        <location evidence="1">Membrane</location>
        <topology evidence="1">Multi-pass membrane protein</topology>
    </subcellularLocation>
</comment>
<gene>
    <name evidence="9" type="ORF">IEZ25_17030</name>
</gene>
<evidence type="ECO:0000313" key="9">
    <source>
        <dbReference type="EMBL" id="MBD3916323.1"/>
    </source>
</evidence>
<dbReference type="RefSeq" id="WP_191200647.1">
    <property type="nucleotide sequence ID" value="NZ_BAAAPA010000001.1"/>
</dbReference>
<dbReference type="GO" id="GO:0006508">
    <property type="term" value="P:proteolysis"/>
    <property type="evidence" value="ECO:0007669"/>
    <property type="project" value="UniProtKB-KW"/>
</dbReference>
<dbReference type="InterPro" id="IPR035952">
    <property type="entry name" value="Rhomboid-like_sf"/>
</dbReference>
<feature type="transmembrane region" description="Helical" evidence="7">
    <location>
        <begin position="265"/>
        <end position="282"/>
    </location>
</feature>
<name>A0ABR8MK71_9ACTN</name>